<sequence>MTRTSSRRVLVAAAAFALVSTAAAANPFMLFAPVMAPPPAAATTDGVISRHEGSAEPAARFRRQIVDYRTGEPAGTVIVDTPNTYLYYVLGNGRAVRYGIGVGRDGFRWSGTQSVTRKAEWPDWTPPSEMVRRQPYLPRFVAGGPNNPLGARALYLGDTIYRIHGTNAPETIGTRVSSGCIRMINADVIDLYGRVNVGTRVIVLPSRDRHVETARDARG</sequence>
<dbReference type="FunFam" id="2.40.440.10:FF:000002">
    <property type="entry name" value="L,D-transpeptidase ErfK/SrfK"/>
    <property type="match status" value="1"/>
</dbReference>
<dbReference type="InterPro" id="IPR006311">
    <property type="entry name" value="TAT_signal"/>
</dbReference>
<dbReference type="InterPro" id="IPR005490">
    <property type="entry name" value="LD_TPept_cat_dom"/>
</dbReference>
<dbReference type="Pfam" id="PF03734">
    <property type="entry name" value="YkuD"/>
    <property type="match status" value="1"/>
</dbReference>
<dbReference type="PROSITE" id="PS51318">
    <property type="entry name" value="TAT"/>
    <property type="match status" value="1"/>
</dbReference>
<dbReference type="GO" id="GO:0008360">
    <property type="term" value="P:regulation of cell shape"/>
    <property type="evidence" value="ECO:0007669"/>
    <property type="project" value="UniProtKB-UniRule"/>
</dbReference>
<evidence type="ECO:0000313" key="12">
    <source>
        <dbReference type="EMBL" id="VCU10931.1"/>
    </source>
</evidence>
<evidence type="ECO:0000256" key="9">
    <source>
        <dbReference type="PROSITE-ProRule" id="PRU01373"/>
    </source>
</evidence>
<dbReference type="PANTHER" id="PTHR30582">
    <property type="entry name" value="L,D-TRANSPEPTIDASE"/>
    <property type="match status" value="1"/>
</dbReference>
<evidence type="ECO:0000256" key="10">
    <source>
        <dbReference type="SAM" id="SignalP"/>
    </source>
</evidence>
<keyword evidence="10" id="KW-0732">Signal</keyword>
<feature type="domain" description="L,D-TPase catalytic" evidence="11">
    <location>
        <begin position="75"/>
        <end position="204"/>
    </location>
</feature>
<feature type="active site" description="Proton donor/acceptor" evidence="9">
    <location>
        <position position="164"/>
    </location>
</feature>
<dbReference type="GO" id="GO:0016757">
    <property type="term" value="F:glycosyltransferase activity"/>
    <property type="evidence" value="ECO:0007669"/>
    <property type="project" value="UniProtKB-KW"/>
</dbReference>
<keyword evidence="7 9" id="KW-0573">Peptidoglycan synthesis</keyword>
<keyword evidence="8 9" id="KW-0961">Cell wall biogenesis/degradation</keyword>
<dbReference type="Proteomes" id="UP000289200">
    <property type="component" value="Unassembled WGS sequence"/>
</dbReference>
<feature type="signal peptide" evidence="10">
    <location>
        <begin position="1"/>
        <end position="24"/>
    </location>
</feature>
<comment type="caution">
    <text evidence="12">The sequence shown here is derived from an EMBL/GenBank/DDBJ whole genome shotgun (WGS) entry which is preliminary data.</text>
</comment>
<evidence type="ECO:0000256" key="5">
    <source>
        <dbReference type="ARBA" id="ARBA00022801"/>
    </source>
</evidence>
<dbReference type="InterPro" id="IPR038063">
    <property type="entry name" value="Transpep_catalytic_dom"/>
</dbReference>
<dbReference type="PROSITE" id="PS52029">
    <property type="entry name" value="LD_TPASE"/>
    <property type="match status" value="1"/>
</dbReference>
<gene>
    <name evidence="12" type="primary">erfK_5</name>
    <name evidence="12" type="ORF">RHODGE_RHODGE_04135</name>
</gene>
<keyword evidence="3" id="KW-0328">Glycosyltransferase</keyword>
<evidence type="ECO:0000256" key="1">
    <source>
        <dbReference type="ARBA" id="ARBA00004752"/>
    </source>
</evidence>
<comment type="similarity">
    <text evidence="2">Belongs to the YkuD family.</text>
</comment>
<proteinExistence type="inferred from homology"/>
<comment type="pathway">
    <text evidence="1 9">Cell wall biogenesis; peptidoglycan biosynthesis.</text>
</comment>
<keyword evidence="6 9" id="KW-0133">Cell shape</keyword>
<keyword evidence="4" id="KW-0808">Transferase</keyword>
<dbReference type="GO" id="GO:0071972">
    <property type="term" value="F:peptidoglycan L,D-transpeptidase activity"/>
    <property type="evidence" value="ECO:0007669"/>
    <property type="project" value="TreeGrafter"/>
</dbReference>
<dbReference type="RefSeq" id="WP_207211572.1">
    <property type="nucleotide sequence ID" value="NZ_UWOC01000183.1"/>
</dbReference>
<dbReference type="InterPro" id="IPR050979">
    <property type="entry name" value="LD-transpeptidase"/>
</dbReference>
<accession>A0A3S4BZ10</accession>
<evidence type="ECO:0000256" key="8">
    <source>
        <dbReference type="ARBA" id="ARBA00023316"/>
    </source>
</evidence>
<evidence type="ECO:0000256" key="7">
    <source>
        <dbReference type="ARBA" id="ARBA00022984"/>
    </source>
</evidence>
<dbReference type="AlphaFoldDB" id="A0A3S4BZ10"/>
<dbReference type="SUPFAM" id="SSF141523">
    <property type="entry name" value="L,D-transpeptidase catalytic domain-like"/>
    <property type="match status" value="1"/>
</dbReference>
<reference evidence="13" key="1">
    <citation type="submission" date="2018-10" db="EMBL/GenBank/DDBJ databases">
        <authorList>
            <person name="Peiro R."/>
            <person name="Begona"/>
            <person name="Cbmso G."/>
            <person name="Lopez M."/>
            <person name="Gonzalez S."/>
            <person name="Sacristan E."/>
            <person name="Castillo E."/>
        </authorList>
    </citation>
    <scope>NUCLEOTIDE SEQUENCE [LARGE SCALE GENOMIC DNA]</scope>
</reference>
<dbReference type="Gene3D" id="2.40.440.10">
    <property type="entry name" value="L,D-transpeptidase catalytic domain-like"/>
    <property type="match status" value="1"/>
</dbReference>
<keyword evidence="5" id="KW-0378">Hydrolase</keyword>
<organism evidence="12 13">
    <name type="scientific">Rhodoplanes serenus</name>
    <dbReference type="NCBI Taxonomy" id="200615"/>
    <lineage>
        <taxon>Bacteria</taxon>
        <taxon>Pseudomonadati</taxon>
        <taxon>Pseudomonadota</taxon>
        <taxon>Alphaproteobacteria</taxon>
        <taxon>Hyphomicrobiales</taxon>
        <taxon>Nitrobacteraceae</taxon>
        <taxon>Rhodoplanes</taxon>
    </lineage>
</organism>
<feature type="active site" description="Nucleophile" evidence="9">
    <location>
        <position position="180"/>
    </location>
</feature>
<feature type="chain" id="PRO_5018581270" evidence="10">
    <location>
        <begin position="25"/>
        <end position="219"/>
    </location>
</feature>
<dbReference type="GO" id="GO:0071555">
    <property type="term" value="P:cell wall organization"/>
    <property type="evidence" value="ECO:0007669"/>
    <property type="project" value="UniProtKB-UniRule"/>
</dbReference>
<evidence type="ECO:0000256" key="3">
    <source>
        <dbReference type="ARBA" id="ARBA00022676"/>
    </source>
</evidence>
<evidence type="ECO:0000313" key="13">
    <source>
        <dbReference type="Proteomes" id="UP000289200"/>
    </source>
</evidence>
<evidence type="ECO:0000259" key="11">
    <source>
        <dbReference type="PROSITE" id="PS52029"/>
    </source>
</evidence>
<evidence type="ECO:0000256" key="2">
    <source>
        <dbReference type="ARBA" id="ARBA00005992"/>
    </source>
</evidence>
<name>A0A3S4BZ10_9BRAD</name>
<dbReference type="PANTHER" id="PTHR30582:SF24">
    <property type="entry name" value="L,D-TRANSPEPTIDASE ERFK_SRFK-RELATED"/>
    <property type="match status" value="1"/>
</dbReference>
<dbReference type="EMBL" id="UWOC01000183">
    <property type="protein sequence ID" value="VCU10931.1"/>
    <property type="molecule type" value="Genomic_DNA"/>
</dbReference>
<dbReference type="CDD" id="cd16913">
    <property type="entry name" value="YkuD_like"/>
    <property type="match status" value="1"/>
</dbReference>
<dbReference type="GO" id="GO:0005576">
    <property type="term" value="C:extracellular region"/>
    <property type="evidence" value="ECO:0007669"/>
    <property type="project" value="TreeGrafter"/>
</dbReference>
<dbReference type="GO" id="GO:0018104">
    <property type="term" value="P:peptidoglycan-protein cross-linking"/>
    <property type="evidence" value="ECO:0007669"/>
    <property type="project" value="TreeGrafter"/>
</dbReference>
<evidence type="ECO:0000256" key="4">
    <source>
        <dbReference type="ARBA" id="ARBA00022679"/>
    </source>
</evidence>
<protein>
    <submittedName>
        <fullName evidence="12">L,D-transpeptidase ErfK/SrfK</fullName>
    </submittedName>
</protein>
<keyword evidence="13" id="KW-1185">Reference proteome</keyword>
<evidence type="ECO:0000256" key="6">
    <source>
        <dbReference type="ARBA" id="ARBA00022960"/>
    </source>
</evidence>
<dbReference type="UniPathway" id="UPA00219"/>